<sequence length="239" mass="26790">MSIDKLKEIVDNSTNIVFFGGAGVSTESGIPDFRSADGIYNKKTNLLYSPEEILSHNFFFKHIEEFYKFYKEKMIYREAKPNYAHIALAKLEDIGKLKAIITQNIDGLHQKAGSKNVLELHGSVNRNYCIGCNKFYDVEYVISSKDIPVCACGGVIKPYVVLYGEQLDDNIISKTIDSISKADTLIVGGTSLTVYPASSFLKYFKGKHLVLINKTPTPWDKQANIVINTNISDVFKKII</sequence>
<feature type="binding site" evidence="2">
    <location>
        <position position="191"/>
    </location>
    <ligand>
        <name>NAD(+)</name>
        <dbReference type="ChEBI" id="CHEBI:57540"/>
    </ligand>
</feature>
<feature type="binding site" evidence="2">
    <location>
        <position position="33"/>
    </location>
    <ligand>
        <name>NAD(+)</name>
        <dbReference type="ChEBI" id="CHEBI:57540"/>
    </ligand>
</feature>
<evidence type="ECO:0000313" key="6">
    <source>
        <dbReference type="Proteomes" id="UP000779508"/>
    </source>
</evidence>
<name>A0ABS6FYY5_9FIRM</name>
<feature type="domain" description="Deacetylase sirtuin-type" evidence="4">
    <location>
        <begin position="1"/>
        <end position="239"/>
    </location>
</feature>
<comment type="catalytic activity">
    <reaction evidence="2">
        <text>N(6)-acetyl-L-lysyl-[protein] + NAD(+) + H2O = 2''-O-acetyl-ADP-D-ribose + nicotinamide + L-lysyl-[protein]</text>
        <dbReference type="Rhea" id="RHEA:43636"/>
        <dbReference type="Rhea" id="RHEA-COMP:9752"/>
        <dbReference type="Rhea" id="RHEA-COMP:10731"/>
        <dbReference type="ChEBI" id="CHEBI:15377"/>
        <dbReference type="ChEBI" id="CHEBI:17154"/>
        <dbReference type="ChEBI" id="CHEBI:29969"/>
        <dbReference type="ChEBI" id="CHEBI:57540"/>
        <dbReference type="ChEBI" id="CHEBI:61930"/>
        <dbReference type="ChEBI" id="CHEBI:83767"/>
        <dbReference type="EC" id="2.3.1.286"/>
    </reaction>
</comment>
<feature type="binding site" evidence="2">
    <location>
        <position position="213"/>
    </location>
    <ligand>
        <name>NAD(+)</name>
        <dbReference type="ChEBI" id="CHEBI:57540"/>
    </ligand>
</feature>
<comment type="subcellular location">
    <subcellularLocation>
        <location evidence="2">Cytoplasm</location>
    </subcellularLocation>
</comment>
<comment type="cofactor">
    <cofactor evidence="2">
        <name>Zn(2+)</name>
        <dbReference type="ChEBI" id="CHEBI:29105"/>
    </cofactor>
    <text evidence="2">Binds 1 zinc ion per subunit.</text>
</comment>
<dbReference type="EMBL" id="JAHLQK010000001">
    <property type="protein sequence ID" value="MBU5675458.1"/>
    <property type="molecule type" value="Genomic_DNA"/>
</dbReference>
<dbReference type="NCBIfam" id="NF001752">
    <property type="entry name" value="PRK00481.1-1"/>
    <property type="match status" value="1"/>
</dbReference>
<feature type="binding site" evidence="2">
    <location>
        <position position="231"/>
    </location>
    <ligand>
        <name>NAD(+)</name>
        <dbReference type="ChEBI" id="CHEBI:57540"/>
    </ligand>
</feature>
<feature type="binding site" evidence="2">
    <location>
        <position position="106"/>
    </location>
    <ligand>
        <name>NAD(+)</name>
        <dbReference type="ChEBI" id="CHEBI:57540"/>
    </ligand>
</feature>
<dbReference type="InterPro" id="IPR026590">
    <property type="entry name" value="Ssirtuin_cat_dom"/>
</dbReference>
<feature type="binding site" evidence="2">
    <location>
        <position position="26"/>
    </location>
    <ligand>
        <name>NAD(+)</name>
        <dbReference type="ChEBI" id="CHEBI:57540"/>
    </ligand>
</feature>
<dbReference type="RefSeq" id="WP_216414938.1">
    <property type="nucleotide sequence ID" value="NZ_JAHLQK010000001.1"/>
</dbReference>
<keyword evidence="2" id="KW-0808">Transferase</keyword>
<feature type="binding site" evidence="2">
    <location>
        <position position="190"/>
    </location>
    <ligand>
        <name>NAD(+)</name>
        <dbReference type="ChEBI" id="CHEBI:57540"/>
    </ligand>
</feature>
<feature type="binding site" evidence="2">
    <location>
        <position position="106"/>
    </location>
    <ligand>
        <name>nicotinamide</name>
        <dbReference type="ChEBI" id="CHEBI:17154"/>
    </ligand>
</feature>
<proteinExistence type="inferred from homology"/>
<feature type="active site" description="Proton acceptor" evidence="2 3">
    <location>
        <position position="121"/>
    </location>
</feature>
<accession>A0ABS6FYY5</accession>
<dbReference type="PROSITE" id="PS50305">
    <property type="entry name" value="SIRTUIN"/>
    <property type="match status" value="1"/>
</dbReference>
<evidence type="ECO:0000259" key="4">
    <source>
        <dbReference type="PROSITE" id="PS50305"/>
    </source>
</evidence>
<dbReference type="PANTHER" id="PTHR11085:SF4">
    <property type="entry name" value="NAD-DEPENDENT PROTEIN DEACYLASE"/>
    <property type="match status" value="1"/>
</dbReference>
<evidence type="ECO:0000313" key="5">
    <source>
        <dbReference type="EMBL" id="MBU5675458.1"/>
    </source>
</evidence>
<keyword evidence="6" id="KW-1185">Reference proteome</keyword>
<keyword evidence="1 2" id="KW-0963">Cytoplasm</keyword>
<comment type="similarity">
    <text evidence="2">Belongs to the sirtuin family. Class U subfamily.</text>
</comment>
<feature type="binding site" evidence="2 3">
    <location>
        <position position="129"/>
    </location>
    <ligand>
        <name>Zn(2+)</name>
        <dbReference type="ChEBI" id="CHEBI:29105"/>
    </ligand>
</feature>
<feature type="binding site" evidence="2">
    <location>
        <position position="34"/>
    </location>
    <ligand>
        <name>NAD(+)</name>
        <dbReference type="ChEBI" id="CHEBI:57540"/>
    </ligand>
</feature>
<feature type="binding site" evidence="2 3">
    <location>
        <position position="152"/>
    </location>
    <ligand>
        <name>Zn(2+)</name>
        <dbReference type="ChEBI" id="CHEBI:29105"/>
    </ligand>
</feature>
<gene>
    <name evidence="2" type="primary">cobB</name>
    <name evidence="5" type="ORF">KQI88_03395</name>
</gene>
<dbReference type="InterPro" id="IPR003000">
    <property type="entry name" value="Sirtuin"/>
</dbReference>
<feature type="binding site" evidence="2 3">
    <location>
        <position position="150"/>
    </location>
    <ligand>
        <name>Zn(2+)</name>
        <dbReference type="ChEBI" id="CHEBI:29105"/>
    </ligand>
</feature>
<evidence type="ECO:0000256" key="3">
    <source>
        <dbReference type="PROSITE-ProRule" id="PRU00236"/>
    </source>
</evidence>
<reference evidence="5 6" key="1">
    <citation type="submission" date="2021-06" db="EMBL/GenBank/DDBJ databases">
        <authorList>
            <person name="Sun Q."/>
            <person name="Li D."/>
        </authorList>
    </citation>
    <scope>NUCLEOTIDE SEQUENCE [LARGE SCALE GENOMIC DNA]</scope>
    <source>
        <strain evidence="5 6">MSJ-5</strain>
    </source>
</reference>
<dbReference type="PANTHER" id="PTHR11085">
    <property type="entry name" value="NAD-DEPENDENT PROTEIN DEACYLASE SIRTUIN-5, MITOCHONDRIAL-RELATED"/>
    <property type="match status" value="1"/>
</dbReference>
<keyword evidence="2 3" id="KW-0862">Zinc</keyword>
<dbReference type="InterPro" id="IPR028628">
    <property type="entry name" value="Sirtuin_class_U"/>
</dbReference>
<dbReference type="HAMAP" id="MF_01968">
    <property type="entry name" value="Sirtuin_ClassU"/>
    <property type="match status" value="1"/>
</dbReference>
<feature type="binding site" evidence="2">
    <location>
        <position position="103"/>
    </location>
    <ligand>
        <name>NAD(+)</name>
        <dbReference type="ChEBI" id="CHEBI:57540"/>
    </ligand>
</feature>
<dbReference type="EC" id="2.3.1.286" evidence="2"/>
<comment type="caution">
    <text evidence="5">The sequence shown here is derived from an EMBL/GenBank/DDBJ whole genome shotgun (WGS) entry which is preliminary data.</text>
</comment>
<dbReference type="InterPro" id="IPR050134">
    <property type="entry name" value="NAD-dep_sirtuin_deacylases"/>
</dbReference>
<protein>
    <recommendedName>
        <fullName evidence="2">NAD-dependent protein deacetylase</fullName>
        <ecNumber evidence="2">2.3.1.286</ecNumber>
    </recommendedName>
    <alternativeName>
        <fullName evidence="2">Regulatory protein SIR2 homolog</fullName>
    </alternativeName>
</protein>
<keyword evidence="2" id="KW-0520">NAD</keyword>
<feature type="binding site" evidence="2">
    <location>
        <position position="33"/>
    </location>
    <ligand>
        <name>nicotinamide</name>
        <dbReference type="ChEBI" id="CHEBI:17154"/>
    </ligand>
</feature>
<feature type="binding site" evidence="2">
    <location>
        <position position="105"/>
    </location>
    <ligand>
        <name>nicotinamide</name>
        <dbReference type="ChEBI" id="CHEBI:17154"/>
    </ligand>
</feature>
<comment type="function">
    <text evidence="2">NAD-dependent protein deacetylase which modulates the activities of several enzymes which are inactive in their acetylated form.</text>
</comment>
<organism evidence="5 6">
    <name type="scientific">Alkaliphilus flagellatus</name>
    <dbReference type="NCBI Taxonomy" id="2841507"/>
    <lineage>
        <taxon>Bacteria</taxon>
        <taxon>Bacillati</taxon>
        <taxon>Bacillota</taxon>
        <taxon>Clostridia</taxon>
        <taxon>Peptostreptococcales</taxon>
        <taxon>Natronincolaceae</taxon>
        <taxon>Alkaliphilus</taxon>
    </lineage>
</organism>
<feature type="binding site" evidence="2 3">
    <location>
        <position position="132"/>
    </location>
    <ligand>
        <name>Zn(2+)</name>
        <dbReference type="ChEBI" id="CHEBI:29105"/>
    </ligand>
</feature>
<dbReference type="Pfam" id="PF02146">
    <property type="entry name" value="SIR2"/>
    <property type="match status" value="1"/>
</dbReference>
<feature type="binding site" evidence="2">
    <location>
        <position position="121"/>
    </location>
    <ligand>
        <name>NAD(+)</name>
        <dbReference type="ChEBI" id="CHEBI:57540"/>
    </ligand>
</feature>
<evidence type="ECO:0000256" key="2">
    <source>
        <dbReference type="HAMAP-Rule" id="MF_01968"/>
    </source>
</evidence>
<feature type="binding site" evidence="2">
    <location>
        <position position="22"/>
    </location>
    <ligand>
        <name>NAD(+)</name>
        <dbReference type="ChEBI" id="CHEBI:57540"/>
    </ligand>
</feature>
<comment type="caution">
    <text evidence="2">Lacks conserved residue(s) required for the propagation of feature annotation.</text>
</comment>
<dbReference type="Proteomes" id="UP000779508">
    <property type="component" value="Unassembled WGS sequence"/>
</dbReference>
<evidence type="ECO:0000256" key="1">
    <source>
        <dbReference type="ARBA" id="ARBA00022490"/>
    </source>
</evidence>
<feature type="binding site" evidence="2">
    <location>
        <position position="105"/>
    </location>
    <ligand>
        <name>NAD(+)</name>
        <dbReference type="ChEBI" id="CHEBI:57540"/>
    </ligand>
</feature>
<keyword evidence="2 3" id="KW-0479">Metal-binding</keyword>